<sequence>MQPNVYTRTQESFNDYILSTHPRLAGIVLFYFSTPHDPVRKEVPMNEMKYLGTSGDENENENDFKETHIGMLNANMLRIMGLTCEYQKYLHEIFEACINGLTDHRFFNDRPALRLLDKVLSSLEGLEVDARIAISAQFSVLD</sequence>
<dbReference type="OrthoDB" id="448455at2759"/>
<dbReference type="Proteomes" id="UP000799753">
    <property type="component" value="Unassembled WGS sequence"/>
</dbReference>
<dbReference type="AlphaFoldDB" id="A0A6A6RZX0"/>
<organism evidence="1 2">
    <name type="scientific">Massarina eburnea CBS 473.64</name>
    <dbReference type="NCBI Taxonomy" id="1395130"/>
    <lineage>
        <taxon>Eukaryota</taxon>
        <taxon>Fungi</taxon>
        <taxon>Dikarya</taxon>
        <taxon>Ascomycota</taxon>
        <taxon>Pezizomycotina</taxon>
        <taxon>Dothideomycetes</taxon>
        <taxon>Pleosporomycetidae</taxon>
        <taxon>Pleosporales</taxon>
        <taxon>Massarineae</taxon>
        <taxon>Massarinaceae</taxon>
        <taxon>Massarina</taxon>
    </lineage>
</organism>
<accession>A0A6A6RZX0</accession>
<evidence type="ECO:0000313" key="2">
    <source>
        <dbReference type="Proteomes" id="UP000799753"/>
    </source>
</evidence>
<proteinExistence type="predicted"/>
<keyword evidence="2" id="KW-1185">Reference proteome</keyword>
<reference evidence="1" key="1">
    <citation type="journal article" date="2020" name="Stud. Mycol.">
        <title>101 Dothideomycetes genomes: a test case for predicting lifestyles and emergence of pathogens.</title>
        <authorList>
            <person name="Haridas S."/>
            <person name="Albert R."/>
            <person name="Binder M."/>
            <person name="Bloem J."/>
            <person name="Labutti K."/>
            <person name="Salamov A."/>
            <person name="Andreopoulos B."/>
            <person name="Baker S."/>
            <person name="Barry K."/>
            <person name="Bills G."/>
            <person name="Bluhm B."/>
            <person name="Cannon C."/>
            <person name="Castanera R."/>
            <person name="Culley D."/>
            <person name="Daum C."/>
            <person name="Ezra D."/>
            <person name="Gonzalez J."/>
            <person name="Henrissat B."/>
            <person name="Kuo A."/>
            <person name="Liang C."/>
            <person name="Lipzen A."/>
            <person name="Lutzoni F."/>
            <person name="Magnuson J."/>
            <person name="Mondo S."/>
            <person name="Nolan M."/>
            <person name="Ohm R."/>
            <person name="Pangilinan J."/>
            <person name="Park H.-J."/>
            <person name="Ramirez L."/>
            <person name="Alfaro M."/>
            <person name="Sun H."/>
            <person name="Tritt A."/>
            <person name="Yoshinaga Y."/>
            <person name="Zwiers L.-H."/>
            <person name="Turgeon B."/>
            <person name="Goodwin S."/>
            <person name="Spatafora J."/>
            <person name="Crous P."/>
            <person name="Grigoriev I."/>
        </authorList>
    </citation>
    <scope>NUCLEOTIDE SEQUENCE</scope>
    <source>
        <strain evidence="1">CBS 473.64</strain>
    </source>
</reference>
<gene>
    <name evidence="1" type="ORF">P280DRAFT_517998</name>
</gene>
<protein>
    <submittedName>
        <fullName evidence="1">Uncharacterized protein</fullName>
    </submittedName>
</protein>
<dbReference type="EMBL" id="MU006784">
    <property type="protein sequence ID" value="KAF2640637.1"/>
    <property type="molecule type" value="Genomic_DNA"/>
</dbReference>
<name>A0A6A6RZX0_9PLEO</name>
<evidence type="ECO:0000313" key="1">
    <source>
        <dbReference type="EMBL" id="KAF2640637.1"/>
    </source>
</evidence>